<organism evidence="2 4">
    <name type="scientific">Rhodotorula toruloides</name>
    <name type="common">Yeast</name>
    <name type="synonym">Rhodosporidium toruloides</name>
    <dbReference type="NCBI Taxonomy" id="5286"/>
    <lineage>
        <taxon>Eukaryota</taxon>
        <taxon>Fungi</taxon>
        <taxon>Dikarya</taxon>
        <taxon>Basidiomycota</taxon>
        <taxon>Pucciniomycotina</taxon>
        <taxon>Microbotryomycetes</taxon>
        <taxon>Sporidiobolales</taxon>
        <taxon>Sporidiobolaceae</taxon>
        <taxon>Rhodotorula</taxon>
    </lineage>
</organism>
<feature type="compositionally biased region" description="Polar residues" evidence="1">
    <location>
        <begin position="365"/>
        <end position="375"/>
    </location>
</feature>
<dbReference type="Proteomes" id="UP000239560">
    <property type="component" value="Unassembled WGS sequence"/>
</dbReference>
<dbReference type="OrthoDB" id="10290199at2759"/>
<feature type="compositionally biased region" description="Polar residues" evidence="1">
    <location>
        <begin position="318"/>
        <end position="336"/>
    </location>
</feature>
<dbReference type="Proteomes" id="UP000199069">
    <property type="component" value="Unassembled WGS sequence"/>
</dbReference>
<name>A0A0K3C9E1_RHOTO</name>
<feature type="region of interest" description="Disordered" evidence="1">
    <location>
        <begin position="358"/>
        <end position="408"/>
    </location>
</feature>
<evidence type="ECO:0000313" key="2">
    <source>
        <dbReference type="EMBL" id="CTR06349.1"/>
    </source>
</evidence>
<reference evidence="3 5" key="2">
    <citation type="journal article" date="2018" name="Elife">
        <title>Functional genomics of lipid metabolism in the oleaginous yeast Rhodosporidium toruloides.</title>
        <authorList>
            <person name="Coradetti S.T."/>
            <person name="Pinel D."/>
            <person name="Geiselman G."/>
            <person name="Ito M."/>
            <person name="Mondo S."/>
            <person name="Reilly M.C."/>
            <person name="Cheng Y.F."/>
            <person name="Bauer S."/>
            <person name="Grigoriev I."/>
            <person name="Gladden J.M."/>
            <person name="Simmons B.A."/>
            <person name="Brem R."/>
            <person name="Arkin A.P."/>
            <person name="Skerker J.M."/>
        </authorList>
    </citation>
    <scope>NUCLEOTIDE SEQUENCE [LARGE SCALE GENOMIC DNA]</scope>
    <source>
        <strain evidence="3 5">NBRC 0880</strain>
    </source>
</reference>
<feature type="compositionally biased region" description="Basic and acidic residues" evidence="1">
    <location>
        <begin position="295"/>
        <end position="305"/>
    </location>
</feature>
<evidence type="ECO:0000313" key="3">
    <source>
        <dbReference type="EMBL" id="PRQ76475.1"/>
    </source>
</evidence>
<feature type="compositionally biased region" description="Basic residues" evidence="1">
    <location>
        <begin position="396"/>
        <end position="408"/>
    </location>
</feature>
<dbReference type="EMBL" id="LCTV02000003">
    <property type="protein sequence ID" value="PRQ76475.1"/>
    <property type="molecule type" value="Genomic_DNA"/>
</dbReference>
<reference evidence="2 4" key="1">
    <citation type="submission" date="2015-07" db="EMBL/GenBank/DDBJ databases">
        <authorList>
            <person name="Cajimat M.N.B."/>
            <person name="Milazzo M.L."/>
            <person name="Fulhorst C.F."/>
        </authorList>
    </citation>
    <scope>NUCLEOTIDE SEQUENCE [LARGE SCALE GENOMIC DNA]</scope>
    <source>
        <strain evidence="2">Single colony</strain>
    </source>
</reference>
<feature type="compositionally biased region" description="Basic residues" evidence="1">
    <location>
        <begin position="377"/>
        <end position="388"/>
    </location>
</feature>
<dbReference type="EMBL" id="CWKI01000003">
    <property type="protein sequence ID" value="CTR06349.1"/>
    <property type="molecule type" value="Genomic_DNA"/>
</dbReference>
<evidence type="ECO:0000256" key="1">
    <source>
        <dbReference type="SAM" id="MobiDB-lite"/>
    </source>
</evidence>
<evidence type="ECO:0000313" key="5">
    <source>
        <dbReference type="Proteomes" id="UP000239560"/>
    </source>
</evidence>
<feature type="region of interest" description="Disordered" evidence="1">
    <location>
        <begin position="1"/>
        <end position="20"/>
    </location>
</feature>
<feature type="region of interest" description="Disordered" evidence="1">
    <location>
        <begin position="224"/>
        <end position="341"/>
    </location>
</feature>
<evidence type="ECO:0000313" key="4">
    <source>
        <dbReference type="Proteomes" id="UP000199069"/>
    </source>
</evidence>
<gene>
    <name evidence="2" type="primary">FGENESH: predicted gene_3.661</name>
    <name evidence="3" type="ORF">AAT19DRAFT_13497</name>
    <name evidence="2" type="ORF">BN2166_0022100</name>
</gene>
<proteinExistence type="predicted"/>
<accession>A0A0K3C9E1</accession>
<dbReference type="AlphaFoldDB" id="A0A0K3C9E1"/>
<sequence length="408" mass="45146">MTGCDRVTGPWPGRPGPPASSYALWPKQDSTHTSWQDVFLAMQLAGLQAGMVDVEVGWSDGAAGILLVYRAPLAGEVHPATTLCRAKPVDPKERDGPWRVYAWHKSTDTTADPILLFRYINLVGLENRCTVEAALRIESRRQGRFLRSATTTVHCNSRDRTLAIYTCTQPSCSYRVHLESSVSPNEWCCTVLRPFHNRAATSGEISLDLQSCLDYFPPVKFDLPLSPPPTPTPARSSSSHTNEFSRSPSIHPPKQEDQSDMLVLDDSEHSDQDDLDSDCVVAGDPFRSPTPENDYQMHDLFERTPRSPLKPRKANPARPSQVSSAVASPGQESTISEAPLEDEISALKAQLAALEQRLEAKTKSEQAAAQSSTVKTARMKARSRKGKLKASEWYRGRGKRGLKKRPQQ</sequence>
<protein>
    <submittedName>
        <fullName evidence="2">Uncharacterized protein</fullName>
    </submittedName>
</protein>
<keyword evidence="4" id="KW-1185">Reference proteome</keyword>